<dbReference type="Proteomes" id="UP000275232">
    <property type="component" value="Unassembled WGS sequence"/>
</dbReference>
<evidence type="ECO:0000313" key="2">
    <source>
        <dbReference type="EMBL" id="RPF70491.1"/>
    </source>
</evidence>
<evidence type="ECO:0000313" key="3">
    <source>
        <dbReference type="Proteomes" id="UP000275232"/>
    </source>
</evidence>
<comment type="caution">
    <text evidence="2">The sequence shown here is derived from an EMBL/GenBank/DDBJ whole genome shotgun (WGS) entry which is preliminary data.</text>
</comment>
<dbReference type="EMBL" id="RPFZ01000001">
    <property type="protein sequence ID" value="RPF70491.1"/>
    <property type="molecule type" value="Genomic_DNA"/>
</dbReference>
<proteinExistence type="predicted"/>
<reference evidence="2 3" key="1">
    <citation type="submission" date="2018-11" db="EMBL/GenBank/DDBJ databases">
        <title>Erythrobacter spongiae sp. nov., isolated from a marine sponge.</title>
        <authorList>
            <person name="Zhuang L."/>
            <person name="Luo L."/>
        </authorList>
    </citation>
    <scope>NUCLEOTIDE SEQUENCE [LARGE SCALE GENOMIC DNA]</scope>
    <source>
        <strain evidence="2 3">HN-E23</strain>
    </source>
</reference>
<keyword evidence="3" id="KW-1185">Reference proteome</keyword>
<organism evidence="2 3">
    <name type="scientific">Aurantiacibacter spongiae</name>
    <dbReference type="NCBI Taxonomy" id="2488860"/>
    <lineage>
        <taxon>Bacteria</taxon>
        <taxon>Pseudomonadati</taxon>
        <taxon>Pseudomonadota</taxon>
        <taxon>Alphaproteobacteria</taxon>
        <taxon>Sphingomonadales</taxon>
        <taxon>Erythrobacteraceae</taxon>
        <taxon>Aurantiacibacter</taxon>
    </lineage>
</organism>
<evidence type="ECO:0000256" key="1">
    <source>
        <dbReference type="SAM" id="Coils"/>
    </source>
</evidence>
<accession>A0A3N5DN78</accession>
<protein>
    <submittedName>
        <fullName evidence="2">Uncharacterized protein</fullName>
    </submittedName>
</protein>
<gene>
    <name evidence="2" type="ORF">EG799_01750</name>
</gene>
<sequence length="61" mass="6789">MDVQDRIAQALDRIAAASDRIEAAASREDEQLRFRFESLKSEAGEALERIDRLIAELEAGA</sequence>
<feature type="coiled-coil region" evidence="1">
    <location>
        <begin position="7"/>
        <end position="56"/>
    </location>
</feature>
<dbReference type="RefSeq" id="WP_123878011.1">
    <property type="nucleotide sequence ID" value="NZ_RPFZ01000001.1"/>
</dbReference>
<dbReference type="AlphaFoldDB" id="A0A3N5DN78"/>
<keyword evidence="1" id="KW-0175">Coiled coil</keyword>
<name>A0A3N5DN78_9SPHN</name>